<dbReference type="InterPro" id="IPR003661">
    <property type="entry name" value="HisK_dim/P_dom"/>
</dbReference>
<dbReference type="PROSITE" id="PS50113">
    <property type="entry name" value="PAC"/>
    <property type="match status" value="1"/>
</dbReference>
<dbReference type="InterPro" id="IPR005467">
    <property type="entry name" value="His_kinase_dom"/>
</dbReference>
<name>A0A399D7Y7_9BACT</name>
<evidence type="ECO:0000256" key="1">
    <source>
        <dbReference type="ARBA" id="ARBA00000085"/>
    </source>
</evidence>
<dbReference type="AlphaFoldDB" id="A0A399D7Y7"/>
<dbReference type="PRINTS" id="PR00344">
    <property type="entry name" value="BCTRLSENSOR"/>
</dbReference>
<dbReference type="InterPro" id="IPR000014">
    <property type="entry name" value="PAS"/>
</dbReference>
<dbReference type="InterPro" id="IPR036097">
    <property type="entry name" value="HisK_dim/P_sf"/>
</dbReference>
<dbReference type="Pfam" id="PF08448">
    <property type="entry name" value="PAS_4"/>
    <property type="match status" value="1"/>
</dbReference>
<evidence type="ECO:0000313" key="11">
    <source>
        <dbReference type="Proteomes" id="UP000266441"/>
    </source>
</evidence>
<evidence type="ECO:0000259" key="9">
    <source>
        <dbReference type="PROSITE" id="PS50113"/>
    </source>
</evidence>
<dbReference type="Pfam" id="PF00512">
    <property type="entry name" value="HisKA"/>
    <property type="match status" value="1"/>
</dbReference>
<dbReference type="Gene3D" id="1.10.287.130">
    <property type="match status" value="1"/>
</dbReference>
<keyword evidence="7" id="KW-0175">Coiled coil</keyword>
<dbReference type="Gene3D" id="3.30.450.20">
    <property type="entry name" value="PAS domain"/>
    <property type="match status" value="1"/>
</dbReference>
<evidence type="ECO:0000313" key="10">
    <source>
        <dbReference type="EMBL" id="RIH66691.1"/>
    </source>
</evidence>
<dbReference type="SMART" id="SM00086">
    <property type="entry name" value="PAC"/>
    <property type="match status" value="1"/>
</dbReference>
<feature type="domain" description="Histidine kinase" evidence="8">
    <location>
        <begin position="155"/>
        <end position="373"/>
    </location>
</feature>
<comment type="caution">
    <text evidence="10">The sequence shown here is derived from an EMBL/GenBank/DDBJ whole genome shotgun (WGS) entry which is preliminary data.</text>
</comment>
<comment type="catalytic activity">
    <reaction evidence="1">
        <text>ATP + protein L-histidine = ADP + protein N-phospho-L-histidine.</text>
        <dbReference type="EC" id="2.7.13.3"/>
    </reaction>
</comment>
<keyword evidence="6" id="KW-0902">Two-component regulatory system</keyword>
<gene>
    <name evidence="10" type="ORF">D1164_03580</name>
</gene>
<dbReference type="OrthoDB" id="9781208at2"/>
<dbReference type="SMART" id="SM00387">
    <property type="entry name" value="HATPase_c"/>
    <property type="match status" value="1"/>
</dbReference>
<dbReference type="SUPFAM" id="SSF55785">
    <property type="entry name" value="PYP-like sensor domain (PAS domain)"/>
    <property type="match status" value="1"/>
</dbReference>
<dbReference type="SUPFAM" id="SSF47384">
    <property type="entry name" value="Homodimeric domain of signal transducing histidine kinase"/>
    <property type="match status" value="1"/>
</dbReference>
<keyword evidence="11" id="KW-1185">Reference proteome</keyword>
<dbReference type="EC" id="2.7.13.3" evidence="2"/>
<organism evidence="10 11">
    <name type="scientific">Mariniphaga sediminis</name>
    <dbReference type="NCBI Taxonomy" id="1628158"/>
    <lineage>
        <taxon>Bacteria</taxon>
        <taxon>Pseudomonadati</taxon>
        <taxon>Bacteroidota</taxon>
        <taxon>Bacteroidia</taxon>
        <taxon>Marinilabiliales</taxon>
        <taxon>Prolixibacteraceae</taxon>
        <taxon>Mariniphaga</taxon>
    </lineage>
</organism>
<dbReference type="EMBL" id="QWET01000002">
    <property type="protein sequence ID" value="RIH66691.1"/>
    <property type="molecule type" value="Genomic_DNA"/>
</dbReference>
<dbReference type="FunFam" id="3.30.565.10:FF:000006">
    <property type="entry name" value="Sensor histidine kinase WalK"/>
    <property type="match status" value="1"/>
</dbReference>
<dbReference type="GO" id="GO:0000155">
    <property type="term" value="F:phosphorelay sensor kinase activity"/>
    <property type="evidence" value="ECO:0007669"/>
    <property type="project" value="InterPro"/>
</dbReference>
<dbReference type="NCBIfam" id="TIGR00229">
    <property type="entry name" value="sensory_box"/>
    <property type="match status" value="1"/>
</dbReference>
<dbReference type="CDD" id="cd00082">
    <property type="entry name" value="HisKA"/>
    <property type="match status" value="1"/>
</dbReference>
<dbReference type="InterPro" id="IPR003594">
    <property type="entry name" value="HATPase_dom"/>
</dbReference>
<evidence type="ECO:0000259" key="8">
    <source>
        <dbReference type="PROSITE" id="PS50109"/>
    </source>
</evidence>
<feature type="coiled-coil region" evidence="7">
    <location>
        <begin position="128"/>
        <end position="155"/>
    </location>
</feature>
<evidence type="ECO:0000256" key="3">
    <source>
        <dbReference type="ARBA" id="ARBA00022553"/>
    </source>
</evidence>
<evidence type="ECO:0000256" key="4">
    <source>
        <dbReference type="ARBA" id="ARBA00022679"/>
    </source>
</evidence>
<dbReference type="PROSITE" id="PS50109">
    <property type="entry name" value="HIS_KIN"/>
    <property type="match status" value="1"/>
</dbReference>
<dbReference type="SUPFAM" id="SSF55874">
    <property type="entry name" value="ATPase domain of HSP90 chaperone/DNA topoisomerase II/histidine kinase"/>
    <property type="match status" value="1"/>
</dbReference>
<dbReference type="RefSeq" id="WP_119348565.1">
    <property type="nucleotide sequence ID" value="NZ_QWET01000002.1"/>
</dbReference>
<dbReference type="InterPro" id="IPR035965">
    <property type="entry name" value="PAS-like_dom_sf"/>
</dbReference>
<dbReference type="Pfam" id="PF02518">
    <property type="entry name" value="HATPase_c"/>
    <property type="match status" value="1"/>
</dbReference>
<dbReference type="SMART" id="SM00388">
    <property type="entry name" value="HisKA"/>
    <property type="match status" value="1"/>
</dbReference>
<evidence type="ECO:0000256" key="7">
    <source>
        <dbReference type="SAM" id="Coils"/>
    </source>
</evidence>
<keyword evidence="3" id="KW-0597">Phosphoprotein</keyword>
<evidence type="ECO:0000256" key="5">
    <source>
        <dbReference type="ARBA" id="ARBA00022777"/>
    </source>
</evidence>
<dbReference type="InterPro" id="IPR004358">
    <property type="entry name" value="Sig_transdc_His_kin-like_C"/>
</dbReference>
<feature type="domain" description="PAC" evidence="9">
    <location>
        <begin position="83"/>
        <end position="137"/>
    </location>
</feature>
<dbReference type="Gene3D" id="3.30.565.10">
    <property type="entry name" value="Histidine kinase-like ATPase, C-terminal domain"/>
    <property type="match status" value="1"/>
</dbReference>
<evidence type="ECO:0000256" key="6">
    <source>
        <dbReference type="ARBA" id="ARBA00023012"/>
    </source>
</evidence>
<reference evidence="10 11" key="1">
    <citation type="journal article" date="2015" name="Int. J. Syst. Evol. Microbiol.">
        <title>Mariniphaga sediminis sp. nov., isolated from coastal sediment.</title>
        <authorList>
            <person name="Wang F.Q."/>
            <person name="Shen Q.Y."/>
            <person name="Chen G.J."/>
            <person name="Du Z.J."/>
        </authorList>
    </citation>
    <scope>NUCLEOTIDE SEQUENCE [LARGE SCALE GENOMIC DNA]</scope>
    <source>
        <strain evidence="10 11">SY21</strain>
    </source>
</reference>
<proteinExistence type="predicted"/>
<sequence>MKQSNKKRKNRYFHYQKEILNTIFEPASFIGSNYRYIFVNNAFNNFYGKETNETIGETVEKIWGAENFEKKLKPGMEKCLAGQPVFLQYEGKIPNGEVKVLEMNFYPHRKPSGKIDGVISTANDITERVRAEQALKKSEAQLQELNATKDKLFSIIGHDLKGPLNNILGFSELIENGFDKYSCDEIRKYNKIIYQLSTSVSDLLENLLTWSRAQRQKLTVSPQNLAIHFIVEKCFGLLGQNALQKEIRFKNNISPETIIYADEEMMTIVMRNLISNAIKFAYRGGTISVSAKNSDEMVVVGVKDTGVGIQKEKIPCLFHPDENHSNLGTEGEKGTGLGLIICKDFVEKNEGEIWVESEPGNGTVFYFSLPAKSNS</sequence>
<dbReference type="InterPro" id="IPR013656">
    <property type="entry name" value="PAS_4"/>
</dbReference>
<accession>A0A399D7Y7</accession>
<dbReference type="InterPro" id="IPR036890">
    <property type="entry name" value="HATPase_C_sf"/>
</dbReference>
<evidence type="ECO:0000256" key="2">
    <source>
        <dbReference type="ARBA" id="ARBA00012438"/>
    </source>
</evidence>
<keyword evidence="4" id="KW-0808">Transferase</keyword>
<dbReference type="InterPro" id="IPR000700">
    <property type="entry name" value="PAS-assoc_C"/>
</dbReference>
<dbReference type="PANTHER" id="PTHR43711">
    <property type="entry name" value="TWO-COMPONENT HISTIDINE KINASE"/>
    <property type="match status" value="1"/>
</dbReference>
<dbReference type="PANTHER" id="PTHR43711:SF31">
    <property type="entry name" value="HISTIDINE KINASE"/>
    <property type="match status" value="1"/>
</dbReference>
<dbReference type="InterPro" id="IPR001610">
    <property type="entry name" value="PAC"/>
</dbReference>
<dbReference type="Proteomes" id="UP000266441">
    <property type="component" value="Unassembled WGS sequence"/>
</dbReference>
<dbReference type="InterPro" id="IPR050736">
    <property type="entry name" value="Sensor_HK_Regulatory"/>
</dbReference>
<protein>
    <recommendedName>
        <fullName evidence="2">histidine kinase</fullName>
        <ecNumber evidence="2">2.7.13.3</ecNumber>
    </recommendedName>
</protein>
<keyword evidence="5" id="KW-0418">Kinase</keyword>